<sequence>MYPKVDSSEKKMQTEDKKKESAPCTSATKVAAGTINAEDATRLLTERRRQARAQKELEDKKRELEKEEGQREKQLSQQQQETKVIQVTEKKQNEEDPQRLKQHEENKGNNEKQEKELETQMDKEKEKNKVQVQEDAERQRQDRELQTQLEEEERQLRKKRIEEIMKRTRKGEADLKEEQLETRPVSPPGEEKPVLTNAKVIEQTVKKVEFVVQEQVTVQDSTKECALAKKEAAAQMDNQKSLVVQNNTHQVTPVHNVSDKRPDSKPVSEEQDNQPKGTEGRAEGKGVEINVNKQQRTNIKAVDQINKEPTKPAADTKVIQKGGGGGGGGGGGMMNGAVKGKGSASLSTHIKAEVSKQCVSTADGKAKGGTQVEVIKASVTPVLVKHLSPPVIKLEPLDVKGSGSCDEVQSMDVSPASKEELISIPEFSPVNEVQYSSLSNTRALEDLMDLTGSITYPKLSSEGNIGDCNKNLIEGVIIHFLLKMVRPHFGPPRLKPRPYGDGHGIGPHEGNYNPNSKNRRDVQGDCPGKAPFHWRDSRGRGRPPIVRRVPLMGEQREPRFNHRRSPNHDNFQSYPPKMESHHSQRRSSPSRPNRPPHVQHQSSSRSPAQGSQNHRGPPFHGHPSGHRSPSPRQFHNHPADRRPGSAPPYRGSFRGHKRQPGFQHQEQRSREPRGNFSPRERPYEHSGHGMKCWNEAGSFSHPQNGEHGPSGGPREMHGRGSMPERYRSEAAIPAG</sequence>
<keyword evidence="2" id="KW-1185">Reference proteome</keyword>
<gene>
    <name evidence="1" type="ORF">E3U43_023039</name>
</gene>
<proteinExistence type="predicted"/>
<name>A0ACD3R5Z8_LARCR</name>
<accession>A0ACD3R5Z8</accession>
<protein>
    <submittedName>
        <fullName evidence="1">Uncharacterized protein</fullName>
    </submittedName>
</protein>
<organism evidence="1 2">
    <name type="scientific">Larimichthys crocea</name>
    <name type="common">Large yellow croaker</name>
    <name type="synonym">Pseudosciaena crocea</name>
    <dbReference type="NCBI Taxonomy" id="215358"/>
    <lineage>
        <taxon>Eukaryota</taxon>
        <taxon>Metazoa</taxon>
        <taxon>Chordata</taxon>
        <taxon>Craniata</taxon>
        <taxon>Vertebrata</taxon>
        <taxon>Euteleostomi</taxon>
        <taxon>Actinopterygii</taxon>
        <taxon>Neopterygii</taxon>
        <taxon>Teleostei</taxon>
        <taxon>Neoteleostei</taxon>
        <taxon>Acanthomorphata</taxon>
        <taxon>Eupercaria</taxon>
        <taxon>Sciaenidae</taxon>
        <taxon>Larimichthys</taxon>
    </lineage>
</organism>
<dbReference type="EMBL" id="CM011683">
    <property type="protein sequence ID" value="TMS14559.1"/>
    <property type="molecule type" value="Genomic_DNA"/>
</dbReference>
<evidence type="ECO:0000313" key="2">
    <source>
        <dbReference type="Proteomes" id="UP000793456"/>
    </source>
</evidence>
<dbReference type="Proteomes" id="UP000793456">
    <property type="component" value="Chromosome X"/>
</dbReference>
<comment type="caution">
    <text evidence="1">The sequence shown here is derived from an EMBL/GenBank/DDBJ whole genome shotgun (WGS) entry which is preliminary data.</text>
</comment>
<evidence type="ECO:0000313" key="1">
    <source>
        <dbReference type="EMBL" id="TMS14559.1"/>
    </source>
</evidence>
<reference evidence="1" key="1">
    <citation type="submission" date="2018-11" db="EMBL/GenBank/DDBJ databases">
        <title>The sequence and de novo assembly of Larimichthys crocea genome using PacBio and Hi-C technologies.</title>
        <authorList>
            <person name="Xu P."/>
            <person name="Chen B."/>
            <person name="Zhou Z."/>
            <person name="Ke Q."/>
            <person name="Wu Y."/>
            <person name="Bai H."/>
            <person name="Pu F."/>
        </authorList>
    </citation>
    <scope>NUCLEOTIDE SEQUENCE</scope>
    <source>
        <tissue evidence="1">Muscle</tissue>
    </source>
</reference>